<protein>
    <submittedName>
        <fullName evidence="1">Uncharacterized protein</fullName>
    </submittedName>
</protein>
<accession>A0A9X5I637</accession>
<keyword evidence="2" id="KW-1185">Reference proteome</keyword>
<dbReference type="EMBL" id="JTJC03000007">
    <property type="protein sequence ID" value="NHC37198.1"/>
    <property type="molecule type" value="Genomic_DNA"/>
</dbReference>
<evidence type="ECO:0000313" key="2">
    <source>
        <dbReference type="Proteomes" id="UP000031532"/>
    </source>
</evidence>
<evidence type="ECO:0000313" key="1">
    <source>
        <dbReference type="EMBL" id="NHC37198.1"/>
    </source>
</evidence>
<proteinExistence type="predicted"/>
<sequence length="50" mass="5887">MLRELREQDNSRIHALIPNSEFRILSTTPHTPHPTTSLRLRTYDLRLTTS</sequence>
<name>A0A9X5I637_9CYAN</name>
<dbReference type="AlphaFoldDB" id="A0A9X5I637"/>
<dbReference type="RefSeq" id="WP_165587761.1">
    <property type="nucleotide sequence ID" value="NZ_JTJC03000007.1"/>
</dbReference>
<comment type="caution">
    <text evidence="1">The sequence shown here is derived from an EMBL/GenBank/DDBJ whole genome shotgun (WGS) entry which is preliminary data.</text>
</comment>
<gene>
    <name evidence="1" type="ORF">QH73_0021600</name>
</gene>
<dbReference type="Proteomes" id="UP000031532">
    <property type="component" value="Unassembled WGS sequence"/>
</dbReference>
<organism evidence="1 2">
    <name type="scientific">Scytonema millei VB511283</name>
    <dbReference type="NCBI Taxonomy" id="1245923"/>
    <lineage>
        <taxon>Bacteria</taxon>
        <taxon>Bacillati</taxon>
        <taxon>Cyanobacteriota</taxon>
        <taxon>Cyanophyceae</taxon>
        <taxon>Nostocales</taxon>
        <taxon>Scytonemataceae</taxon>
        <taxon>Scytonema</taxon>
    </lineage>
</organism>
<reference evidence="1 2" key="1">
    <citation type="journal article" date="2015" name="Genome Announc.">
        <title>Draft Genome Sequence of the Terrestrial Cyanobacterium Scytonema millei VB511283, Isolated from Eastern India.</title>
        <authorList>
            <person name="Sen D."/>
            <person name="Chandrababunaidu M.M."/>
            <person name="Singh D."/>
            <person name="Sanghi N."/>
            <person name="Ghorai A."/>
            <person name="Mishra G.P."/>
            <person name="Madduluri M."/>
            <person name="Adhikary S.P."/>
            <person name="Tripathy S."/>
        </authorList>
    </citation>
    <scope>NUCLEOTIDE SEQUENCE [LARGE SCALE GENOMIC DNA]</scope>
    <source>
        <strain evidence="1 2">VB511283</strain>
    </source>
</reference>